<dbReference type="VEuPathDB" id="FungiDB:RO3G_04060"/>
<dbReference type="Gene3D" id="3.30.420.10">
    <property type="entry name" value="Ribonuclease H-like superfamily/Ribonuclease H"/>
    <property type="match status" value="1"/>
</dbReference>
<dbReference type="GO" id="GO:0003676">
    <property type="term" value="F:nucleic acid binding"/>
    <property type="evidence" value="ECO:0007669"/>
    <property type="project" value="InterPro"/>
</dbReference>
<accession>I1BT25</accession>
<dbReference type="AlphaFoldDB" id="I1BT25"/>
<evidence type="ECO:0000313" key="2">
    <source>
        <dbReference type="EMBL" id="EIE79355.1"/>
    </source>
</evidence>
<dbReference type="Pfam" id="PF13358">
    <property type="entry name" value="DDE_3"/>
    <property type="match status" value="1"/>
</dbReference>
<evidence type="ECO:0000313" key="3">
    <source>
        <dbReference type="Proteomes" id="UP000009138"/>
    </source>
</evidence>
<dbReference type="EMBL" id="CH476733">
    <property type="protein sequence ID" value="EIE79355.1"/>
    <property type="molecule type" value="Genomic_DNA"/>
</dbReference>
<feature type="domain" description="Tc1-like transposase DDE" evidence="1">
    <location>
        <begin position="80"/>
        <end position="143"/>
    </location>
</feature>
<dbReference type="STRING" id="246409.I1BT25"/>
<dbReference type="InterPro" id="IPR036397">
    <property type="entry name" value="RNaseH_sf"/>
</dbReference>
<dbReference type="Proteomes" id="UP000009138">
    <property type="component" value="Unassembled WGS sequence"/>
</dbReference>
<dbReference type="RefSeq" id="XP_067514751.1">
    <property type="nucleotide sequence ID" value="XM_067658650.1"/>
</dbReference>
<proteinExistence type="predicted"/>
<protein>
    <recommendedName>
        <fullName evidence="1">Tc1-like transposase DDE domain-containing protein</fullName>
    </recommendedName>
</protein>
<name>I1BT25_RHIO9</name>
<keyword evidence="3" id="KW-1185">Reference proteome</keyword>
<dbReference type="InterPro" id="IPR038717">
    <property type="entry name" value="Tc1-like_DDE_dom"/>
</dbReference>
<sequence length="185" mass="21036">MAWSTKGTRAVVVQPKMGVRTLTILSAISSQGVININVRVPYEQSSEKRKITSESKAKRTAGTVLGHCFSSISDTLDVHDRHEQFRGHYPITDNASIHLLDQIEKLIVNRGYGCVYPASYPPELNPIEQFWSLVKSKMEREKLLKEEVLHLRMVGACNNVYLEDLLRFCRYSNSNLRVCSNKEPL</sequence>
<evidence type="ECO:0000259" key="1">
    <source>
        <dbReference type="Pfam" id="PF13358"/>
    </source>
</evidence>
<dbReference type="InParanoid" id="I1BT25"/>
<gene>
    <name evidence="2" type="ORF">RO3G_04060</name>
</gene>
<organism evidence="2 3">
    <name type="scientific">Rhizopus delemar (strain RA 99-880 / ATCC MYA-4621 / FGSC 9543 / NRRL 43880)</name>
    <name type="common">Mucormycosis agent</name>
    <name type="synonym">Rhizopus arrhizus var. delemar</name>
    <dbReference type="NCBI Taxonomy" id="246409"/>
    <lineage>
        <taxon>Eukaryota</taxon>
        <taxon>Fungi</taxon>
        <taxon>Fungi incertae sedis</taxon>
        <taxon>Mucoromycota</taxon>
        <taxon>Mucoromycotina</taxon>
        <taxon>Mucoromycetes</taxon>
        <taxon>Mucorales</taxon>
        <taxon>Mucorineae</taxon>
        <taxon>Rhizopodaceae</taxon>
        <taxon>Rhizopus</taxon>
    </lineage>
</organism>
<reference evidence="2 3" key="1">
    <citation type="journal article" date="2009" name="PLoS Genet.">
        <title>Genomic analysis of the basal lineage fungus Rhizopus oryzae reveals a whole-genome duplication.</title>
        <authorList>
            <person name="Ma L.-J."/>
            <person name="Ibrahim A.S."/>
            <person name="Skory C."/>
            <person name="Grabherr M.G."/>
            <person name="Burger G."/>
            <person name="Butler M."/>
            <person name="Elias M."/>
            <person name="Idnurm A."/>
            <person name="Lang B.F."/>
            <person name="Sone T."/>
            <person name="Abe A."/>
            <person name="Calvo S.E."/>
            <person name="Corrochano L.M."/>
            <person name="Engels R."/>
            <person name="Fu J."/>
            <person name="Hansberg W."/>
            <person name="Kim J.-M."/>
            <person name="Kodira C.D."/>
            <person name="Koehrsen M.J."/>
            <person name="Liu B."/>
            <person name="Miranda-Saavedra D."/>
            <person name="O'Leary S."/>
            <person name="Ortiz-Castellanos L."/>
            <person name="Poulter R."/>
            <person name="Rodriguez-Romero J."/>
            <person name="Ruiz-Herrera J."/>
            <person name="Shen Y.-Q."/>
            <person name="Zeng Q."/>
            <person name="Galagan J."/>
            <person name="Birren B.W."/>
            <person name="Cuomo C.A."/>
            <person name="Wickes B.L."/>
        </authorList>
    </citation>
    <scope>NUCLEOTIDE SEQUENCE [LARGE SCALE GENOMIC DNA]</scope>
    <source>
        <strain evidence="3">RA 99-880 / ATCC MYA-4621 / FGSC 9543 / NRRL 43880</strain>
    </source>
</reference>
<dbReference type="GeneID" id="93611031"/>
<dbReference type="OMA" id="IEPCATF"/>